<evidence type="ECO:0008006" key="3">
    <source>
        <dbReference type="Google" id="ProtNLM"/>
    </source>
</evidence>
<dbReference type="Proteomes" id="UP000319499">
    <property type="component" value="Unassembled WGS sequence"/>
</dbReference>
<name>A0A563DIT2_9FLAO</name>
<proteinExistence type="predicted"/>
<comment type="caution">
    <text evidence="1">The sequence shown here is derived from an EMBL/GenBank/DDBJ whole genome shotgun (WGS) entry which is preliminary data.</text>
</comment>
<dbReference type="AlphaFoldDB" id="A0A563DIT2"/>
<organism evidence="1 2">
    <name type="scientific">Apibacter muscae</name>
    <dbReference type="NCBI Taxonomy" id="2509004"/>
    <lineage>
        <taxon>Bacteria</taxon>
        <taxon>Pseudomonadati</taxon>
        <taxon>Bacteroidota</taxon>
        <taxon>Flavobacteriia</taxon>
        <taxon>Flavobacteriales</taxon>
        <taxon>Weeksellaceae</taxon>
        <taxon>Apibacter</taxon>
    </lineage>
</organism>
<keyword evidence="2" id="KW-1185">Reference proteome</keyword>
<dbReference type="Pfam" id="PF05096">
    <property type="entry name" value="Glu_cyclase_2"/>
    <property type="match status" value="1"/>
</dbReference>
<accession>A0A563DIT2</accession>
<dbReference type="InterPro" id="IPR007788">
    <property type="entry name" value="QCT"/>
</dbReference>
<dbReference type="RefSeq" id="WP_146291494.1">
    <property type="nucleotide sequence ID" value="NZ_SELH01000013.1"/>
</dbReference>
<dbReference type="GO" id="GO:0016603">
    <property type="term" value="F:glutaminyl-peptide cyclotransferase activity"/>
    <property type="evidence" value="ECO:0007669"/>
    <property type="project" value="InterPro"/>
</dbReference>
<protein>
    <recommendedName>
        <fullName evidence="3">Glutamine cyclotransferase</fullName>
    </recommendedName>
</protein>
<sequence>MKAIVNKLIIGTVLLMVAIGCKDSNKISISTNFDQLSDKGLHMGDKLPLEISSEDGTIDSYTVKLNGKDYESNNIVLDSTNSSLGANTLVVNINYNGDHKKEIETVFNIYSNVKEKEFNYSIIQEYPHNPELFTQGFTYKNGVITESSGLYEKSKLVRYNLGETAFKQSISLAPQFFAEGFAVLNNKLYLLTWREKTLLIYNQATFELEKQQPYPNNLSEGWGATTIGDDIVVSDGSSKLKFYDQNFNLKRTISAIGYNQIYSNLNELEYANGLIYANIFEKPIILAIDPKTGVVVAKADFSDLAKKNQTNADAVLNGIAHVEGNHFLITGKLWSKIYKVIFQD</sequence>
<dbReference type="OrthoDB" id="9783700at2"/>
<dbReference type="PANTHER" id="PTHR31270:SF1">
    <property type="entry name" value="GLUTAMINYL-PEPTIDE CYCLOTRANSFERASE"/>
    <property type="match status" value="1"/>
</dbReference>
<evidence type="ECO:0000313" key="1">
    <source>
        <dbReference type="EMBL" id="TWP29724.1"/>
    </source>
</evidence>
<reference evidence="1 2" key="1">
    <citation type="submission" date="2019-02" db="EMBL/GenBank/DDBJ databases">
        <title>Apibacter muscae sp. nov.: a novel member of the house fly microbiota.</title>
        <authorList>
            <person name="Park R."/>
        </authorList>
    </citation>
    <scope>NUCLEOTIDE SEQUENCE [LARGE SCALE GENOMIC DNA]</scope>
    <source>
        <strain evidence="1 2">AL1</strain>
    </source>
</reference>
<dbReference type="PANTHER" id="PTHR31270">
    <property type="entry name" value="GLUTAMINYL-PEPTIDE CYCLOTRANSFERASE"/>
    <property type="match status" value="1"/>
</dbReference>
<evidence type="ECO:0000313" key="2">
    <source>
        <dbReference type="Proteomes" id="UP000319499"/>
    </source>
</evidence>
<gene>
    <name evidence="1" type="ORF">ETU09_01735</name>
</gene>
<dbReference type="PROSITE" id="PS51257">
    <property type="entry name" value="PROKAR_LIPOPROTEIN"/>
    <property type="match status" value="1"/>
</dbReference>
<dbReference type="EMBL" id="SELH01000013">
    <property type="protein sequence ID" value="TWP29724.1"/>
    <property type="molecule type" value="Genomic_DNA"/>
</dbReference>
<dbReference type="SUPFAM" id="SSF75011">
    <property type="entry name" value="3-carboxy-cis,cis-mucoante lactonizing enzyme"/>
    <property type="match status" value="1"/>
</dbReference>